<proteinExistence type="predicted"/>
<reference evidence="1 2" key="1">
    <citation type="submission" date="2021-03" db="EMBL/GenBank/DDBJ databases">
        <title>Genomic Encyclopedia of Type Strains, Phase IV (KMG-IV): sequencing the most valuable type-strain genomes for metagenomic binning, comparative biology and taxonomic classification.</title>
        <authorList>
            <person name="Goeker M."/>
        </authorList>
    </citation>
    <scope>NUCLEOTIDE SEQUENCE [LARGE SCALE GENOMIC DNA]</scope>
    <source>
        <strain evidence="1 2">DSM 28783</strain>
    </source>
</reference>
<dbReference type="EMBL" id="JAGGLM010000026">
    <property type="protein sequence ID" value="MBP2033950.1"/>
    <property type="molecule type" value="Genomic_DNA"/>
</dbReference>
<organism evidence="1 2">
    <name type="scientific">Clostridium algifaecis</name>
    <dbReference type="NCBI Taxonomy" id="1472040"/>
    <lineage>
        <taxon>Bacteria</taxon>
        <taxon>Bacillati</taxon>
        <taxon>Bacillota</taxon>
        <taxon>Clostridia</taxon>
        <taxon>Eubacteriales</taxon>
        <taxon>Clostridiaceae</taxon>
        <taxon>Clostridium</taxon>
    </lineage>
</organism>
<name>A0ABS4KWC7_9CLOT</name>
<gene>
    <name evidence="1" type="ORF">J2Z42_002663</name>
</gene>
<evidence type="ECO:0000313" key="2">
    <source>
        <dbReference type="Proteomes" id="UP001519307"/>
    </source>
</evidence>
<dbReference type="GO" id="GO:0051301">
    <property type="term" value="P:cell division"/>
    <property type="evidence" value="ECO:0007669"/>
    <property type="project" value="UniProtKB-KW"/>
</dbReference>
<evidence type="ECO:0000313" key="1">
    <source>
        <dbReference type="EMBL" id="MBP2033950.1"/>
    </source>
</evidence>
<accession>A0ABS4KWC7</accession>
<protein>
    <submittedName>
        <fullName evidence="1">Cell division protein FtsB</fullName>
    </submittedName>
</protein>
<keyword evidence="1" id="KW-0132">Cell division</keyword>
<keyword evidence="2" id="KW-1185">Reference proteome</keyword>
<dbReference type="Proteomes" id="UP001519307">
    <property type="component" value="Unassembled WGS sequence"/>
</dbReference>
<sequence>MLIFLFFILIAISFIYFYKLTDKISAQRKQILLLKYENTKLKNKLKQMN</sequence>
<comment type="caution">
    <text evidence="1">The sequence shown here is derived from an EMBL/GenBank/DDBJ whole genome shotgun (WGS) entry which is preliminary data.</text>
</comment>
<keyword evidence="1" id="KW-0131">Cell cycle</keyword>